<feature type="repeat" description="TPR" evidence="3">
    <location>
        <begin position="258"/>
        <end position="291"/>
    </location>
</feature>
<dbReference type="PANTHER" id="PTHR45586">
    <property type="entry name" value="TPR REPEAT-CONTAINING PROTEIN PA4667"/>
    <property type="match status" value="1"/>
</dbReference>
<dbReference type="InterPro" id="IPR019734">
    <property type="entry name" value="TPR_rpt"/>
</dbReference>
<keyword evidence="2 3" id="KW-0802">TPR repeat</keyword>
<comment type="caution">
    <text evidence="4">The sequence shown here is derived from an EMBL/GenBank/DDBJ whole genome shotgun (WGS) entry which is preliminary data.</text>
</comment>
<evidence type="ECO:0000256" key="3">
    <source>
        <dbReference type="PROSITE-ProRule" id="PRU00339"/>
    </source>
</evidence>
<protein>
    <submittedName>
        <fullName evidence="4">Uncharacterized protein</fullName>
    </submittedName>
</protein>
<feature type="repeat" description="TPR" evidence="3">
    <location>
        <begin position="292"/>
        <end position="325"/>
    </location>
</feature>
<evidence type="ECO:0000256" key="2">
    <source>
        <dbReference type="ARBA" id="ARBA00022803"/>
    </source>
</evidence>
<dbReference type="SMART" id="SM00028">
    <property type="entry name" value="TPR"/>
    <property type="match status" value="6"/>
</dbReference>
<feature type="repeat" description="TPR" evidence="3">
    <location>
        <begin position="326"/>
        <end position="359"/>
    </location>
</feature>
<dbReference type="Pfam" id="PF13414">
    <property type="entry name" value="TPR_11"/>
    <property type="match status" value="1"/>
</dbReference>
<dbReference type="PANTHER" id="PTHR45586:SF1">
    <property type="entry name" value="LIPOPOLYSACCHARIDE ASSEMBLY PROTEIN B"/>
    <property type="match status" value="1"/>
</dbReference>
<accession>A0A2G6KGG5</accession>
<dbReference type="InterPro" id="IPR051012">
    <property type="entry name" value="CellSynth/LPSAsmb/PSIAsmb"/>
</dbReference>
<proteinExistence type="predicted"/>
<dbReference type="AlphaFoldDB" id="A0A2G6KGG5"/>
<dbReference type="EMBL" id="PDSK01000093">
    <property type="protein sequence ID" value="PIE33909.1"/>
    <property type="molecule type" value="Genomic_DNA"/>
</dbReference>
<dbReference type="Pfam" id="PF14559">
    <property type="entry name" value="TPR_19"/>
    <property type="match status" value="1"/>
</dbReference>
<dbReference type="Gene3D" id="1.25.40.10">
    <property type="entry name" value="Tetratricopeptide repeat domain"/>
    <property type="match status" value="2"/>
</dbReference>
<keyword evidence="1" id="KW-0677">Repeat</keyword>
<evidence type="ECO:0000313" key="5">
    <source>
        <dbReference type="Proteomes" id="UP000230821"/>
    </source>
</evidence>
<organism evidence="4 5">
    <name type="scientific">candidate division KSB3 bacterium</name>
    <dbReference type="NCBI Taxonomy" id="2044937"/>
    <lineage>
        <taxon>Bacteria</taxon>
        <taxon>candidate division KSB3</taxon>
    </lineage>
</organism>
<evidence type="ECO:0000313" key="4">
    <source>
        <dbReference type="EMBL" id="PIE33909.1"/>
    </source>
</evidence>
<dbReference type="Pfam" id="PF13181">
    <property type="entry name" value="TPR_8"/>
    <property type="match status" value="1"/>
</dbReference>
<dbReference type="InterPro" id="IPR011990">
    <property type="entry name" value="TPR-like_helical_dom_sf"/>
</dbReference>
<evidence type="ECO:0000256" key="1">
    <source>
        <dbReference type="ARBA" id="ARBA00022737"/>
    </source>
</evidence>
<gene>
    <name evidence="4" type="ORF">CSA56_09475</name>
</gene>
<name>A0A2G6KGG5_9BACT</name>
<sequence length="370" mass="41981">MVNARYITCYLCERENRIPTNISRTSEIRCGACSTLLVDIIHCPSCGTKNRVKIRFVEHQHIACGKCQTLLRNHKVEPVLIKPSRSKRSVRNALALQGKLHQWKGEWETAISFFQRAQKHQADTSRKTAIFVSIGLCYAYLGSYEKAKISLEQLDDIELSQFSVMYELARAYGLVGDLDLSIVCFENAQELLADQASIQQIEGLLDTLYDIRDATNLGTEALQTAILLYDARQDFETDNLQAGVQKLQRALDIAPAHAEIYQQLGIGLLQLGQFEDAIAMLEHGLEFDPMNEQAQFALGDAYFHLGMYECALNAYKQTLNLNPRHIDAYHHLGLIYEQQGEPETAKGYWEDVLQVLPEHKEAIRCLIRCQ</sequence>
<reference evidence="4 5" key="1">
    <citation type="submission" date="2017-10" db="EMBL/GenBank/DDBJ databases">
        <title>Novel microbial diversity and functional potential in the marine mammal oral microbiome.</title>
        <authorList>
            <person name="Dudek N.K."/>
            <person name="Sun C.L."/>
            <person name="Burstein D."/>
            <person name="Kantor R.S."/>
            <person name="Aliaga Goltsman D.S."/>
            <person name="Bik E.M."/>
            <person name="Thomas B.C."/>
            <person name="Banfield J.F."/>
            <person name="Relman D.A."/>
        </authorList>
    </citation>
    <scope>NUCLEOTIDE SEQUENCE [LARGE SCALE GENOMIC DNA]</scope>
    <source>
        <strain evidence="4">DOLJORAL78_47_16</strain>
    </source>
</reference>
<dbReference type="SUPFAM" id="SSF48452">
    <property type="entry name" value="TPR-like"/>
    <property type="match status" value="2"/>
</dbReference>
<dbReference type="PROSITE" id="PS50005">
    <property type="entry name" value="TPR"/>
    <property type="match status" value="3"/>
</dbReference>
<dbReference type="PROSITE" id="PS50293">
    <property type="entry name" value="TPR_REGION"/>
    <property type="match status" value="2"/>
</dbReference>
<dbReference type="Proteomes" id="UP000230821">
    <property type="component" value="Unassembled WGS sequence"/>
</dbReference>
<dbReference type="Gene3D" id="2.30.30.380">
    <property type="entry name" value="Zn-finger domain of Sec23/24"/>
    <property type="match status" value="1"/>
</dbReference>